<proteinExistence type="predicted"/>
<evidence type="ECO:0000256" key="1">
    <source>
        <dbReference type="SAM" id="MobiDB-lite"/>
    </source>
</evidence>
<evidence type="ECO:0000313" key="2">
    <source>
        <dbReference type="EMBL" id="SBT02494.1"/>
    </source>
</evidence>
<gene>
    <name evidence="2" type="ORF">POVCU1_077540</name>
</gene>
<name>A0A1A8XB90_PLAOA</name>
<feature type="region of interest" description="Disordered" evidence="1">
    <location>
        <begin position="20"/>
        <end position="39"/>
    </location>
</feature>
<feature type="compositionally biased region" description="Polar residues" evidence="1">
    <location>
        <begin position="24"/>
        <end position="39"/>
    </location>
</feature>
<reference evidence="3" key="1">
    <citation type="submission" date="2016-05" db="EMBL/GenBank/DDBJ databases">
        <authorList>
            <person name="Naeem Raeece"/>
        </authorList>
    </citation>
    <scope>NUCLEOTIDE SEQUENCE [LARGE SCALE GENOMIC DNA]</scope>
</reference>
<organism evidence="2 3">
    <name type="scientific">Plasmodium ovale curtisi</name>
    <dbReference type="NCBI Taxonomy" id="864141"/>
    <lineage>
        <taxon>Eukaryota</taxon>
        <taxon>Sar</taxon>
        <taxon>Alveolata</taxon>
        <taxon>Apicomplexa</taxon>
        <taxon>Aconoidasida</taxon>
        <taxon>Haemosporida</taxon>
        <taxon>Plasmodiidae</taxon>
        <taxon>Plasmodium</taxon>
        <taxon>Plasmodium (Plasmodium)</taxon>
    </lineage>
</organism>
<protein>
    <submittedName>
        <fullName evidence="2">Uncharacterized protein</fullName>
    </submittedName>
</protein>
<dbReference type="Proteomes" id="UP000078546">
    <property type="component" value="Unassembled WGS sequence"/>
</dbReference>
<dbReference type="AlphaFoldDB" id="A0A1A8XB90"/>
<accession>A0A1A8XB90</accession>
<dbReference type="EMBL" id="FLQV01003466">
    <property type="protein sequence ID" value="SBT02494.1"/>
    <property type="molecule type" value="Genomic_DNA"/>
</dbReference>
<sequence>MLSDENFNVFYKCVEDKEEDDNAESLSNSQEQSANTVQLQSPEAAILIPGGADDDKLMGTQQALKFPPFGISLNGNILNKKNIRHYIDKQETYNFIEQFANLQIEVHKMKHTVYVTLMNIIHEIETNSKLY</sequence>
<evidence type="ECO:0000313" key="3">
    <source>
        <dbReference type="Proteomes" id="UP000078546"/>
    </source>
</evidence>